<comment type="caution">
    <text evidence="2">The sequence shown here is derived from an EMBL/GenBank/DDBJ whole genome shotgun (WGS) entry which is preliminary data.</text>
</comment>
<proteinExistence type="predicted"/>
<dbReference type="RefSeq" id="WP_160344281.1">
    <property type="nucleotide sequence ID" value="NZ_WSRR01000001.1"/>
</dbReference>
<evidence type="ECO:0000313" key="2">
    <source>
        <dbReference type="EMBL" id="MVX60001.1"/>
    </source>
</evidence>
<dbReference type="OrthoDB" id="3177501at2"/>
<protein>
    <submittedName>
        <fullName evidence="2">Uncharacterized protein</fullName>
    </submittedName>
</protein>
<dbReference type="AlphaFoldDB" id="A0A6N8JJD2"/>
<sequence length="140" mass="14835">MDEKKVKCRECGKRATQYEGLLPTRGVATVLLVGLAIYIAGMWVLSGFAASAVADPSEAGMMDLLLVAAGLITLVSIGLVVWMYRPKQGAAVICSHCGARYTASKVPTYLKGWNYDKIALAPTPVSEAGKADQAEEKAAE</sequence>
<reference evidence="2 3" key="1">
    <citation type="submission" date="2019-12" db="EMBL/GenBank/DDBJ databases">
        <title>Microbes associate with the intestines of laboratory mice.</title>
        <authorList>
            <person name="Navarre W."/>
            <person name="Wong E."/>
        </authorList>
    </citation>
    <scope>NUCLEOTIDE SEQUENCE [LARGE SCALE GENOMIC DNA]</scope>
    <source>
        <strain evidence="2 3">NM66_B29</strain>
    </source>
</reference>
<name>A0A6N8JJD2_9ACTN</name>
<dbReference type="Proteomes" id="UP000463388">
    <property type="component" value="Unassembled WGS sequence"/>
</dbReference>
<keyword evidence="1" id="KW-0472">Membrane</keyword>
<evidence type="ECO:0000313" key="3">
    <source>
        <dbReference type="Proteomes" id="UP000463388"/>
    </source>
</evidence>
<gene>
    <name evidence="2" type="ORF">GKZ27_00720</name>
</gene>
<feature type="transmembrane region" description="Helical" evidence="1">
    <location>
        <begin position="21"/>
        <end position="44"/>
    </location>
</feature>
<keyword evidence="1" id="KW-1133">Transmembrane helix</keyword>
<feature type="transmembrane region" description="Helical" evidence="1">
    <location>
        <begin position="64"/>
        <end position="84"/>
    </location>
</feature>
<evidence type="ECO:0000256" key="1">
    <source>
        <dbReference type="SAM" id="Phobius"/>
    </source>
</evidence>
<keyword evidence="1" id="KW-0812">Transmembrane</keyword>
<keyword evidence="3" id="KW-1185">Reference proteome</keyword>
<dbReference type="EMBL" id="WSRR01000001">
    <property type="protein sequence ID" value="MVX60001.1"/>
    <property type="molecule type" value="Genomic_DNA"/>
</dbReference>
<organism evidence="2 3">
    <name type="scientific">Adlercreutzia mucosicola</name>
    <dbReference type="NCBI Taxonomy" id="580026"/>
    <lineage>
        <taxon>Bacteria</taxon>
        <taxon>Bacillati</taxon>
        <taxon>Actinomycetota</taxon>
        <taxon>Coriobacteriia</taxon>
        <taxon>Eggerthellales</taxon>
        <taxon>Eggerthellaceae</taxon>
        <taxon>Adlercreutzia</taxon>
    </lineage>
</organism>
<accession>A0A6N8JJD2</accession>